<dbReference type="GO" id="GO:0005524">
    <property type="term" value="F:ATP binding"/>
    <property type="evidence" value="ECO:0007669"/>
    <property type="project" value="UniProtKB-KW"/>
</dbReference>
<evidence type="ECO:0000256" key="1">
    <source>
        <dbReference type="ARBA" id="ARBA00012513"/>
    </source>
</evidence>
<evidence type="ECO:0000313" key="8">
    <source>
        <dbReference type="Proteomes" id="UP000247569"/>
    </source>
</evidence>
<keyword evidence="3" id="KW-0547">Nucleotide-binding</keyword>
<dbReference type="PANTHER" id="PTHR43671">
    <property type="entry name" value="SERINE/THREONINE-PROTEIN KINASE NEK"/>
    <property type="match status" value="1"/>
</dbReference>
<dbReference type="CDD" id="cd14014">
    <property type="entry name" value="STKc_PknB_like"/>
    <property type="match status" value="1"/>
</dbReference>
<dbReference type="AlphaFoldDB" id="A0A318JQY1"/>
<dbReference type="EMBL" id="QJKF01000028">
    <property type="protein sequence ID" value="PXX53342.1"/>
    <property type="molecule type" value="Genomic_DNA"/>
</dbReference>
<keyword evidence="2" id="KW-0808">Transferase</keyword>
<dbReference type="Pfam" id="PF00069">
    <property type="entry name" value="Pkinase"/>
    <property type="match status" value="1"/>
</dbReference>
<proteinExistence type="predicted"/>
<evidence type="ECO:0000256" key="4">
    <source>
        <dbReference type="ARBA" id="ARBA00022777"/>
    </source>
</evidence>
<evidence type="ECO:0000259" key="6">
    <source>
        <dbReference type="PROSITE" id="PS50011"/>
    </source>
</evidence>
<dbReference type="InterPro" id="IPR011009">
    <property type="entry name" value="Kinase-like_dom_sf"/>
</dbReference>
<dbReference type="SUPFAM" id="SSF56112">
    <property type="entry name" value="Protein kinase-like (PK-like)"/>
    <property type="match status" value="1"/>
</dbReference>
<dbReference type="PANTHER" id="PTHR43671:SF13">
    <property type="entry name" value="SERINE_THREONINE-PROTEIN KINASE NEK2"/>
    <property type="match status" value="1"/>
</dbReference>
<gene>
    <name evidence="7" type="ORF">DFR70_12855</name>
</gene>
<reference evidence="7 8" key="1">
    <citation type="submission" date="2018-05" db="EMBL/GenBank/DDBJ databases">
        <title>Genomic Encyclopedia of Type Strains, Phase IV (KMG-IV): sequencing the most valuable type-strain genomes for metagenomic binning, comparative biology and taxonomic classification.</title>
        <authorList>
            <person name="Goeker M."/>
        </authorList>
    </citation>
    <scope>NUCLEOTIDE SEQUENCE [LARGE SCALE GENOMIC DNA]</scope>
    <source>
        <strain evidence="7 8">DSM 44704</strain>
    </source>
</reference>
<dbReference type="Pfam" id="PF13086">
    <property type="entry name" value="AAA_11"/>
    <property type="match status" value="1"/>
</dbReference>
<sequence>MCGRRPISVMVAFVAVKFITAGSGDLARTVFEREAQMLRKLVHPNIVGFRDAGVDNSGTYFLVMDWVERNLADDLANGDVWTSWEKLSQELVYPLVEALAYTHLQRIEHRDIKPQNVLIDDDGRPLLADFGIATIREADDPPTQTVRAFHSPPYAPPEVYGPIKYVRDVYSLGVLAAQCLSKATLKDPGDVARALDSAAIPPEIRRILTSCVAPDPGDRPRNASELLDTLKHADRVQVPSRNSMRETVWLHLTNTAVKALVGESSGRRAAESALLEDLSGEVFVDCTWMTALDMPGGRRIDRIRVIGESWEFSLANGEREFADRQAAVVSARQLDAEHLEAQRGRGLRLASEFDWTFRRPTNLDAAERALGALATAIYDFHDQLAESTRNKIGRDSEGTFDRWLRVLAARRDLAGEGAPMIYMACEFQGREAHFTLEESVEDNIVGTAWEVRDRHNSRTFGWGEVVDQVGDQIVLRSLEWADLPTRGMLARRLGPEAAALNRQREAVQAVQAQSCPRPALRELLLDPAGNRMPVDTDPPSWQRELDGAKKDAVRKALGAQDFLVVQGPPGTGKTSFIAELVDQYLRRHPHARVLIASQTNVAVDNALEKLDQSGQADLIRLAATDGRRVGQSVRHLLLDAQMKRWAKEVRKRADKHLSAQADSVGMSTDHLRAALALQQFAAVTTDLMRLRALQIDTQRESAPSELATVLDDYTDPSELHNRIEQLESYRDELFADAGRHLNGALTLDADMSPEVARHAVDALLGDDQRTRNLLLSRCDAGLRPIWQVCAGPIRTSCE</sequence>
<dbReference type="InterPro" id="IPR050660">
    <property type="entry name" value="NEK_Ser/Thr_kinase"/>
</dbReference>
<comment type="caution">
    <text evidence="7">The sequence shown here is derived from an EMBL/GenBank/DDBJ whole genome shotgun (WGS) entry which is preliminary data.</text>
</comment>
<dbReference type="InterPro" id="IPR027417">
    <property type="entry name" value="P-loop_NTPase"/>
</dbReference>
<evidence type="ECO:0000313" key="7">
    <source>
        <dbReference type="EMBL" id="PXX53342.1"/>
    </source>
</evidence>
<dbReference type="PROSITE" id="PS50011">
    <property type="entry name" value="PROTEIN_KINASE_DOM"/>
    <property type="match status" value="1"/>
</dbReference>
<evidence type="ECO:0000256" key="5">
    <source>
        <dbReference type="ARBA" id="ARBA00022840"/>
    </source>
</evidence>
<dbReference type="Gene3D" id="3.40.50.300">
    <property type="entry name" value="P-loop containing nucleotide triphosphate hydrolases"/>
    <property type="match status" value="1"/>
</dbReference>
<keyword evidence="4" id="KW-0418">Kinase</keyword>
<accession>A0A318JQY1</accession>
<evidence type="ECO:0000256" key="2">
    <source>
        <dbReference type="ARBA" id="ARBA00022679"/>
    </source>
</evidence>
<protein>
    <recommendedName>
        <fullName evidence="1">non-specific serine/threonine protein kinase</fullName>
        <ecNumber evidence="1">2.7.11.1</ecNumber>
    </recommendedName>
</protein>
<dbReference type="InterPro" id="IPR041677">
    <property type="entry name" value="DNA2/NAM7_AAA_11"/>
</dbReference>
<dbReference type="SMART" id="SM00220">
    <property type="entry name" value="S_TKc"/>
    <property type="match status" value="1"/>
</dbReference>
<dbReference type="InterPro" id="IPR008271">
    <property type="entry name" value="Ser/Thr_kinase_AS"/>
</dbReference>
<dbReference type="Proteomes" id="UP000247569">
    <property type="component" value="Unassembled WGS sequence"/>
</dbReference>
<keyword evidence="5" id="KW-0067">ATP-binding</keyword>
<dbReference type="InterPro" id="IPR000719">
    <property type="entry name" value="Prot_kinase_dom"/>
</dbReference>
<keyword evidence="8" id="KW-1185">Reference proteome</keyword>
<organism evidence="7 8">
    <name type="scientific">Nocardia tenerifensis</name>
    <dbReference type="NCBI Taxonomy" id="228006"/>
    <lineage>
        <taxon>Bacteria</taxon>
        <taxon>Bacillati</taxon>
        <taxon>Actinomycetota</taxon>
        <taxon>Actinomycetes</taxon>
        <taxon>Mycobacteriales</taxon>
        <taxon>Nocardiaceae</taxon>
        <taxon>Nocardia</taxon>
    </lineage>
</organism>
<name>A0A318JQY1_9NOCA</name>
<dbReference type="GO" id="GO:0004674">
    <property type="term" value="F:protein serine/threonine kinase activity"/>
    <property type="evidence" value="ECO:0007669"/>
    <property type="project" value="UniProtKB-EC"/>
</dbReference>
<dbReference type="GO" id="GO:0004386">
    <property type="term" value="F:helicase activity"/>
    <property type="evidence" value="ECO:0007669"/>
    <property type="project" value="InterPro"/>
</dbReference>
<dbReference type="PROSITE" id="PS00108">
    <property type="entry name" value="PROTEIN_KINASE_ST"/>
    <property type="match status" value="1"/>
</dbReference>
<dbReference type="SUPFAM" id="SSF52540">
    <property type="entry name" value="P-loop containing nucleoside triphosphate hydrolases"/>
    <property type="match status" value="1"/>
</dbReference>
<dbReference type="Gene3D" id="1.10.510.10">
    <property type="entry name" value="Transferase(Phosphotransferase) domain 1"/>
    <property type="match status" value="1"/>
</dbReference>
<dbReference type="EC" id="2.7.11.1" evidence="1"/>
<feature type="domain" description="Protein kinase" evidence="6">
    <location>
        <begin position="1"/>
        <end position="235"/>
    </location>
</feature>
<evidence type="ECO:0000256" key="3">
    <source>
        <dbReference type="ARBA" id="ARBA00022741"/>
    </source>
</evidence>